<evidence type="ECO:0000313" key="2">
    <source>
        <dbReference type="Proteomes" id="UP001526147"/>
    </source>
</evidence>
<proteinExistence type="predicted"/>
<evidence type="ECO:0000313" key="1">
    <source>
        <dbReference type="EMBL" id="MCV9888014.1"/>
    </source>
</evidence>
<dbReference type="RefSeq" id="WP_264144218.1">
    <property type="nucleotide sequence ID" value="NZ_JAOYEY010000048.1"/>
</dbReference>
<dbReference type="EMBL" id="JAOYEY010000048">
    <property type="protein sequence ID" value="MCV9888014.1"/>
    <property type="molecule type" value="Genomic_DNA"/>
</dbReference>
<reference evidence="1 2" key="1">
    <citation type="submission" date="2022-10" db="EMBL/GenBank/DDBJ databases">
        <title>Draft genome assembly of moderately radiation resistant bacterium Metabacillus halosaccharovorans.</title>
        <authorList>
            <person name="Pal S."/>
            <person name="Gopinathan A."/>
        </authorList>
    </citation>
    <scope>NUCLEOTIDE SEQUENCE [LARGE SCALE GENOMIC DNA]</scope>
    <source>
        <strain evidence="1 2">VITHBRA001</strain>
    </source>
</reference>
<organism evidence="1 2">
    <name type="scientific">Metabacillus halosaccharovorans</name>
    <dbReference type="NCBI Taxonomy" id="930124"/>
    <lineage>
        <taxon>Bacteria</taxon>
        <taxon>Bacillati</taxon>
        <taxon>Bacillota</taxon>
        <taxon>Bacilli</taxon>
        <taxon>Bacillales</taxon>
        <taxon>Bacillaceae</taxon>
        <taxon>Metabacillus</taxon>
    </lineage>
</organism>
<keyword evidence="2" id="KW-1185">Reference proteome</keyword>
<dbReference type="Proteomes" id="UP001526147">
    <property type="component" value="Unassembled WGS sequence"/>
</dbReference>
<accession>A0ABT3DLS0</accession>
<gene>
    <name evidence="1" type="ORF">OIH86_20410</name>
</gene>
<sequence length="238" mass="27335">MRKKMLALLVVIVGFVAVSTYIIYRLIVPQDFYTKEELLEKIPISTSEKEIQDIVQLDEETYFVPFLSEDGSYGSSIWVWRIGKWECVGADSASGPQIVTNNGSSYVYWNVHPQDEVQKWDIYLTSERNYSVTNGNRAEQLEVYFPKIQVKHSIEVGKEHYGYVEMPSQWKEVIGSFDLNPAETGLFPSSHSFLFHWQASNGNQEPINLEHTFRNGGGGTYTGDYIQHMQQLNSEELE</sequence>
<name>A0ABT3DLS0_9BACI</name>
<protein>
    <submittedName>
        <fullName evidence="1">Uncharacterized protein</fullName>
    </submittedName>
</protein>
<comment type="caution">
    <text evidence="1">The sequence shown here is derived from an EMBL/GenBank/DDBJ whole genome shotgun (WGS) entry which is preliminary data.</text>
</comment>